<evidence type="ECO:0000256" key="1">
    <source>
        <dbReference type="SAM" id="Phobius"/>
    </source>
</evidence>
<reference evidence="2 3" key="1">
    <citation type="submission" date="2018-08" db="EMBL/GenBank/DDBJ databases">
        <title>A genome reference for cultivated species of the human gut microbiota.</title>
        <authorList>
            <person name="Zou Y."/>
            <person name="Xue W."/>
            <person name="Luo G."/>
        </authorList>
    </citation>
    <scope>NUCLEOTIDE SEQUENCE [LARGE SCALE GENOMIC DNA]</scope>
    <source>
        <strain evidence="2 3">AM28-39</strain>
    </source>
</reference>
<protein>
    <submittedName>
        <fullName evidence="2">Uncharacterized protein</fullName>
    </submittedName>
</protein>
<comment type="caution">
    <text evidence="2">The sequence shown here is derived from an EMBL/GenBank/DDBJ whole genome shotgun (WGS) entry which is preliminary data.</text>
</comment>
<keyword evidence="1" id="KW-0472">Membrane</keyword>
<keyword evidence="3" id="KW-1185">Reference proteome</keyword>
<feature type="transmembrane region" description="Helical" evidence="1">
    <location>
        <begin position="32"/>
        <end position="51"/>
    </location>
</feature>
<evidence type="ECO:0000313" key="2">
    <source>
        <dbReference type="EMBL" id="RGC47974.1"/>
    </source>
</evidence>
<dbReference type="EMBL" id="QVFD01000005">
    <property type="protein sequence ID" value="RGC47974.1"/>
    <property type="molecule type" value="Genomic_DNA"/>
</dbReference>
<gene>
    <name evidence="2" type="ORF">DW747_07370</name>
</gene>
<evidence type="ECO:0000313" key="3">
    <source>
        <dbReference type="Proteomes" id="UP000261231"/>
    </source>
</evidence>
<name>A0A3E2XMJ6_9FIRM</name>
<keyword evidence="1" id="KW-1133">Transmembrane helix</keyword>
<dbReference type="Proteomes" id="UP000261231">
    <property type="component" value="Unassembled WGS sequence"/>
</dbReference>
<proteinExistence type="predicted"/>
<accession>A0A3E2XMJ6</accession>
<keyword evidence="1" id="KW-0812">Transmembrane</keyword>
<feature type="transmembrane region" description="Helical" evidence="1">
    <location>
        <begin position="58"/>
        <end position="79"/>
    </location>
</feature>
<dbReference type="AlphaFoldDB" id="A0A3E2XMJ6"/>
<sequence>MAAASKRFGYARGEKVMKEIRGGLPEKDANRGFWGVSTFFLIVLVLFGFLLCREGTGICETIIGIGAIYLILLCFFIGISRSYVMNEKGIAITFNNFKVWTKMYPWEEYDEIKIENTQWSQHSQVIFTMTFVKKKRNIYDFIFSGNVSAECTEETYALVKSWLPESVRMPKVKF</sequence>
<organism evidence="2 3">
    <name type="scientific">Coprococcus catus</name>
    <dbReference type="NCBI Taxonomy" id="116085"/>
    <lineage>
        <taxon>Bacteria</taxon>
        <taxon>Bacillati</taxon>
        <taxon>Bacillota</taxon>
        <taxon>Clostridia</taxon>
        <taxon>Lachnospirales</taxon>
        <taxon>Lachnospiraceae</taxon>
        <taxon>Coprococcus</taxon>
    </lineage>
</organism>